<keyword evidence="3" id="KW-1185">Reference proteome</keyword>
<proteinExistence type="predicted"/>
<reference evidence="2" key="1">
    <citation type="submission" date="2020-08" db="EMBL/GenBank/DDBJ databases">
        <title>Genome public.</title>
        <authorList>
            <person name="Liu C."/>
            <person name="Sun Q."/>
        </authorList>
    </citation>
    <scope>NUCLEOTIDE SEQUENCE</scope>
    <source>
        <strain evidence="2">BX1005</strain>
    </source>
</reference>
<evidence type="ECO:0000256" key="1">
    <source>
        <dbReference type="SAM" id="MobiDB-lite"/>
    </source>
</evidence>
<feature type="compositionally biased region" description="Polar residues" evidence="1">
    <location>
        <begin position="48"/>
        <end position="58"/>
    </location>
</feature>
<feature type="region of interest" description="Disordered" evidence="1">
    <location>
        <begin position="102"/>
        <end position="132"/>
    </location>
</feature>
<sequence length="198" mass="22177">MKIRDFFKDKAWKKWDKSQWMILLLTGVLLMILAIPTGDRKKEEKPVDSTTEQGGESTVTKEDYTRELEDRLAAVLSRVEGAGKVEVMITLEDLGESVVEKDAVQENTDMTEQDDTGGIRSQTSTKQEETSVYTEEESGKVPFVGKERTPKIAGILVVAQGGASTEVKQNISEAVMALFQIDVNRIKVVKMNIQEEEY</sequence>
<dbReference type="EMBL" id="JACOPH010000008">
    <property type="protein sequence ID" value="MBC5714641.1"/>
    <property type="molecule type" value="Genomic_DNA"/>
</dbReference>
<name>A0A923LQX8_9FIRM</name>
<organism evidence="2 3">
    <name type="scientific">Roseburia zhanii</name>
    <dbReference type="NCBI Taxonomy" id="2763064"/>
    <lineage>
        <taxon>Bacteria</taxon>
        <taxon>Bacillati</taxon>
        <taxon>Bacillota</taxon>
        <taxon>Clostridia</taxon>
        <taxon>Lachnospirales</taxon>
        <taxon>Lachnospiraceae</taxon>
        <taxon>Roseburia</taxon>
    </lineage>
</organism>
<dbReference type="Proteomes" id="UP000606720">
    <property type="component" value="Unassembled WGS sequence"/>
</dbReference>
<dbReference type="RefSeq" id="WP_186867278.1">
    <property type="nucleotide sequence ID" value="NZ_JACOPH010000008.1"/>
</dbReference>
<evidence type="ECO:0000313" key="3">
    <source>
        <dbReference type="Proteomes" id="UP000606720"/>
    </source>
</evidence>
<dbReference type="AlphaFoldDB" id="A0A923LQX8"/>
<accession>A0A923LQX8</accession>
<gene>
    <name evidence="2" type="ORF">H8S17_10530</name>
</gene>
<feature type="region of interest" description="Disordered" evidence="1">
    <location>
        <begin position="40"/>
        <end position="63"/>
    </location>
</feature>
<comment type="caution">
    <text evidence="2">The sequence shown here is derived from an EMBL/GenBank/DDBJ whole genome shotgun (WGS) entry which is preliminary data.</text>
</comment>
<feature type="compositionally biased region" description="Polar residues" evidence="1">
    <location>
        <begin position="119"/>
        <end position="132"/>
    </location>
</feature>
<evidence type="ECO:0000313" key="2">
    <source>
        <dbReference type="EMBL" id="MBC5714641.1"/>
    </source>
</evidence>
<protein>
    <submittedName>
        <fullName evidence="2">Stage III sporulation protein AG</fullName>
    </submittedName>
</protein>